<dbReference type="EMBL" id="JAACXV010000278">
    <property type="protein sequence ID" value="KAF7280630.1"/>
    <property type="molecule type" value="Genomic_DNA"/>
</dbReference>
<feature type="compositionally biased region" description="Basic and acidic residues" evidence="3">
    <location>
        <begin position="128"/>
        <end position="142"/>
    </location>
</feature>
<reference evidence="6" key="1">
    <citation type="submission" date="2020-08" db="EMBL/GenBank/DDBJ databases">
        <title>Genome sequencing and assembly of the red palm weevil Rhynchophorus ferrugineus.</title>
        <authorList>
            <person name="Dias G.B."/>
            <person name="Bergman C.M."/>
            <person name="Manee M."/>
        </authorList>
    </citation>
    <scope>NUCLEOTIDE SEQUENCE</scope>
    <source>
        <strain evidence="6">AA-2017</strain>
        <tissue evidence="6">Whole larva</tissue>
    </source>
</reference>
<dbReference type="Proteomes" id="UP000625711">
    <property type="component" value="Unassembled WGS sequence"/>
</dbReference>
<keyword evidence="4" id="KW-1133">Transmembrane helix</keyword>
<keyword evidence="7" id="KW-1185">Reference proteome</keyword>
<dbReference type="SMART" id="SM00013">
    <property type="entry name" value="LRRNT"/>
    <property type="match status" value="1"/>
</dbReference>
<dbReference type="OrthoDB" id="1600340at2759"/>
<name>A0A834IMV9_RHYFE</name>
<keyword evidence="2" id="KW-0732">Signal</keyword>
<feature type="transmembrane region" description="Helical" evidence="4">
    <location>
        <begin position="12"/>
        <end position="34"/>
    </location>
</feature>
<sequence length="148" mass="15773">MGGPRNSAGSAGLSIGSGTLSFVLLAVICSHQLVSSERGLESSLGSHHISFGPSFSFSETTKCPKACICSDFTVDCSHRGLSAVPRGIPMDTERLRFSKPDCLAVPIKCRSKKKESDPRGNPGSNPWRECDGEERRTSDRVGRLMGSG</sequence>
<keyword evidence="1" id="KW-0433">Leucine-rich repeat</keyword>
<proteinExistence type="predicted"/>
<gene>
    <name evidence="6" type="ORF">GWI33_005599</name>
</gene>
<comment type="caution">
    <text evidence="6">The sequence shown here is derived from an EMBL/GenBank/DDBJ whole genome shotgun (WGS) entry which is preliminary data.</text>
</comment>
<organism evidence="6 7">
    <name type="scientific">Rhynchophorus ferrugineus</name>
    <name type="common">Red palm weevil</name>
    <name type="synonym">Curculio ferrugineus</name>
    <dbReference type="NCBI Taxonomy" id="354439"/>
    <lineage>
        <taxon>Eukaryota</taxon>
        <taxon>Metazoa</taxon>
        <taxon>Ecdysozoa</taxon>
        <taxon>Arthropoda</taxon>
        <taxon>Hexapoda</taxon>
        <taxon>Insecta</taxon>
        <taxon>Pterygota</taxon>
        <taxon>Neoptera</taxon>
        <taxon>Endopterygota</taxon>
        <taxon>Coleoptera</taxon>
        <taxon>Polyphaga</taxon>
        <taxon>Cucujiformia</taxon>
        <taxon>Curculionidae</taxon>
        <taxon>Dryophthorinae</taxon>
        <taxon>Rhynchophorus</taxon>
    </lineage>
</organism>
<dbReference type="Pfam" id="PF01462">
    <property type="entry name" value="LRRNT"/>
    <property type="match status" value="1"/>
</dbReference>
<evidence type="ECO:0000313" key="6">
    <source>
        <dbReference type="EMBL" id="KAF7280630.1"/>
    </source>
</evidence>
<evidence type="ECO:0000256" key="2">
    <source>
        <dbReference type="ARBA" id="ARBA00022729"/>
    </source>
</evidence>
<feature type="region of interest" description="Disordered" evidence="3">
    <location>
        <begin position="111"/>
        <end position="148"/>
    </location>
</feature>
<keyword evidence="4" id="KW-0812">Transmembrane</keyword>
<protein>
    <recommendedName>
        <fullName evidence="5">LRRNT domain-containing protein</fullName>
    </recommendedName>
</protein>
<evidence type="ECO:0000256" key="3">
    <source>
        <dbReference type="SAM" id="MobiDB-lite"/>
    </source>
</evidence>
<evidence type="ECO:0000256" key="1">
    <source>
        <dbReference type="ARBA" id="ARBA00022614"/>
    </source>
</evidence>
<dbReference type="Gene3D" id="3.80.10.10">
    <property type="entry name" value="Ribonuclease Inhibitor"/>
    <property type="match status" value="1"/>
</dbReference>
<accession>A0A834IMV9</accession>
<keyword evidence="4" id="KW-0472">Membrane</keyword>
<evidence type="ECO:0000259" key="5">
    <source>
        <dbReference type="SMART" id="SM00013"/>
    </source>
</evidence>
<evidence type="ECO:0000313" key="7">
    <source>
        <dbReference type="Proteomes" id="UP000625711"/>
    </source>
</evidence>
<dbReference type="InterPro" id="IPR032675">
    <property type="entry name" value="LRR_dom_sf"/>
</dbReference>
<feature type="domain" description="LRRNT" evidence="5">
    <location>
        <begin position="62"/>
        <end position="94"/>
    </location>
</feature>
<dbReference type="InterPro" id="IPR000372">
    <property type="entry name" value="LRRNT"/>
</dbReference>
<dbReference type="AlphaFoldDB" id="A0A834IMV9"/>
<evidence type="ECO:0000256" key="4">
    <source>
        <dbReference type="SAM" id="Phobius"/>
    </source>
</evidence>